<feature type="chain" id="PRO_5012678986" evidence="2">
    <location>
        <begin position="25"/>
        <end position="60"/>
    </location>
</feature>
<organism evidence="3">
    <name type="scientific">Cupriavidus necator</name>
    <name type="common">Alcaligenes eutrophus</name>
    <name type="synonym">Ralstonia eutropha</name>
    <dbReference type="NCBI Taxonomy" id="106590"/>
    <lineage>
        <taxon>Bacteria</taxon>
        <taxon>Pseudomonadati</taxon>
        <taxon>Pseudomonadota</taxon>
        <taxon>Betaproteobacteria</taxon>
        <taxon>Burkholderiales</taxon>
        <taxon>Burkholderiaceae</taxon>
        <taxon>Cupriavidus</taxon>
    </lineage>
</organism>
<reference evidence="3" key="1">
    <citation type="submission" date="2016-09" db="EMBL/GenBank/DDBJ databases">
        <authorList>
            <person name="Capua I."/>
            <person name="De Benedictis P."/>
            <person name="Joannis T."/>
            <person name="Lombin L.H."/>
            <person name="Cattoli G."/>
        </authorList>
    </citation>
    <scope>NUCLEOTIDE SEQUENCE</scope>
    <source>
        <strain evidence="3">B9</strain>
    </source>
</reference>
<protein>
    <submittedName>
        <fullName evidence="3">Uncharacterized protein</fullName>
    </submittedName>
</protein>
<feature type="compositionally biased region" description="Low complexity" evidence="1">
    <location>
        <begin position="44"/>
        <end position="60"/>
    </location>
</feature>
<dbReference type="AlphaFoldDB" id="A0A1K0JS27"/>
<evidence type="ECO:0000256" key="2">
    <source>
        <dbReference type="SAM" id="SignalP"/>
    </source>
</evidence>
<evidence type="ECO:0000256" key="1">
    <source>
        <dbReference type="SAM" id="MobiDB-lite"/>
    </source>
</evidence>
<keyword evidence="2" id="KW-0732">Signal</keyword>
<accession>A0A1K0JS27</accession>
<proteinExistence type="predicted"/>
<dbReference type="EMBL" id="FMSH01000349">
    <property type="protein sequence ID" value="SCU82089.1"/>
    <property type="molecule type" value="Genomic_DNA"/>
</dbReference>
<sequence>MSRRRMLHFVLFVGVFLHNMTVNANHFPAEVSPPCPLSSRPNPASSSSAAASSAAASPIT</sequence>
<feature type="region of interest" description="Disordered" evidence="1">
    <location>
        <begin position="31"/>
        <end position="60"/>
    </location>
</feature>
<name>A0A1K0JS27_CUPNE</name>
<gene>
    <name evidence="3" type="ORF">CNECB9_4120014</name>
</gene>
<feature type="signal peptide" evidence="2">
    <location>
        <begin position="1"/>
        <end position="24"/>
    </location>
</feature>
<evidence type="ECO:0000313" key="3">
    <source>
        <dbReference type="EMBL" id="SCU82089.1"/>
    </source>
</evidence>